<dbReference type="GO" id="GO:0016020">
    <property type="term" value="C:membrane"/>
    <property type="evidence" value="ECO:0007669"/>
    <property type="project" value="UniProtKB-SubCell"/>
</dbReference>
<evidence type="ECO:0000259" key="6">
    <source>
        <dbReference type="Pfam" id="PF01094"/>
    </source>
</evidence>
<dbReference type="AlphaFoldDB" id="A0A9X6NIH9"/>
<dbReference type="Gene3D" id="3.40.50.2300">
    <property type="match status" value="1"/>
</dbReference>
<keyword evidence="4" id="KW-0472">Membrane</keyword>
<dbReference type="Pfam" id="PF01094">
    <property type="entry name" value="ANF_receptor"/>
    <property type="match status" value="1"/>
</dbReference>
<accession>A0A9X6NIH9</accession>
<feature type="signal peptide" evidence="5">
    <location>
        <begin position="1"/>
        <end position="17"/>
    </location>
</feature>
<evidence type="ECO:0000313" key="8">
    <source>
        <dbReference type="Proteomes" id="UP000192578"/>
    </source>
</evidence>
<dbReference type="SUPFAM" id="SSF53822">
    <property type="entry name" value="Periplasmic binding protein-like I"/>
    <property type="match status" value="1"/>
</dbReference>
<keyword evidence="2" id="KW-0812">Transmembrane</keyword>
<evidence type="ECO:0000256" key="2">
    <source>
        <dbReference type="ARBA" id="ARBA00022692"/>
    </source>
</evidence>
<organism evidence="7 8">
    <name type="scientific">Hypsibius exemplaris</name>
    <name type="common">Freshwater tardigrade</name>
    <dbReference type="NCBI Taxonomy" id="2072580"/>
    <lineage>
        <taxon>Eukaryota</taxon>
        <taxon>Metazoa</taxon>
        <taxon>Ecdysozoa</taxon>
        <taxon>Tardigrada</taxon>
        <taxon>Eutardigrada</taxon>
        <taxon>Parachela</taxon>
        <taxon>Hypsibioidea</taxon>
        <taxon>Hypsibiidae</taxon>
        <taxon>Hypsibius</taxon>
    </lineage>
</organism>
<keyword evidence="8" id="KW-1185">Reference proteome</keyword>
<dbReference type="InterPro" id="IPR001828">
    <property type="entry name" value="ANF_lig-bd_rcpt"/>
</dbReference>
<evidence type="ECO:0000256" key="4">
    <source>
        <dbReference type="ARBA" id="ARBA00023136"/>
    </source>
</evidence>
<reference evidence="8" key="1">
    <citation type="submission" date="2017-01" db="EMBL/GenBank/DDBJ databases">
        <title>Comparative genomics of anhydrobiosis in the tardigrade Hypsibius dujardini.</title>
        <authorList>
            <person name="Yoshida Y."/>
            <person name="Koutsovoulos G."/>
            <person name="Laetsch D."/>
            <person name="Stevens L."/>
            <person name="Kumar S."/>
            <person name="Horikawa D."/>
            <person name="Ishino K."/>
            <person name="Komine S."/>
            <person name="Tomita M."/>
            <person name="Blaxter M."/>
            <person name="Arakawa K."/>
        </authorList>
    </citation>
    <scope>NUCLEOTIDE SEQUENCE [LARGE SCALE GENOMIC DNA]</scope>
    <source>
        <strain evidence="8">Z151</strain>
    </source>
</reference>
<evidence type="ECO:0000313" key="7">
    <source>
        <dbReference type="EMBL" id="OWA54747.1"/>
    </source>
</evidence>
<evidence type="ECO:0000256" key="5">
    <source>
        <dbReference type="SAM" id="SignalP"/>
    </source>
</evidence>
<dbReference type="InterPro" id="IPR028082">
    <property type="entry name" value="Peripla_BP_I"/>
</dbReference>
<dbReference type="EMBL" id="MTYJ01000452">
    <property type="protein sequence ID" value="OWA54747.1"/>
    <property type="molecule type" value="Genomic_DNA"/>
</dbReference>
<evidence type="ECO:0000256" key="3">
    <source>
        <dbReference type="ARBA" id="ARBA00022989"/>
    </source>
</evidence>
<comment type="subcellular location">
    <subcellularLocation>
        <location evidence="1">Membrane</location>
    </subcellularLocation>
</comment>
<keyword evidence="3" id="KW-1133">Transmembrane helix</keyword>
<gene>
    <name evidence="7" type="ORF">BV898_19146</name>
</gene>
<dbReference type="Proteomes" id="UP000192578">
    <property type="component" value="Unassembled WGS sequence"/>
</dbReference>
<comment type="caution">
    <text evidence="7">The sequence shown here is derived from an EMBL/GenBank/DDBJ whole genome shotgun (WGS) entry which is preliminary data.</text>
</comment>
<proteinExistence type="predicted"/>
<evidence type="ECO:0000256" key="1">
    <source>
        <dbReference type="ARBA" id="ARBA00004370"/>
    </source>
</evidence>
<protein>
    <recommendedName>
        <fullName evidence="6">Receptor ligand binding region domain-containing protein</fullName>
    </recommendedName>
</protein>
<feature type="chain" id="PRO_5040836069" description="Receptor ligand binding region domain-containing protein" evidence="5">
    <location>
        <begin position="18"/>
        <end position="550"/>
    </location>
</feature>
<keyword evidence="5" id="KW-0732">Signal</keyword>
<name>A0A9X6NIH9_HYPEX</name>
<feature type="domain" description="Receptor ligand binding region" evidence="6">
    <location>
        <begin position="48"/>
        <end position="409"/>
    </location>
</feature>
<sequence>MIFLRQYCAIFVWSVFGIPIECLVQVEIACPGFVDTRRGDGALGFSAPAFEAAVEESNHRYSGILNFSAVFLSEEERTQALDGAVLPGDACVELVAHWYYTQRRFPSDGVSIIMGTGQADWTRLHELAANWNTLYFQTVSYVRSGYRLPAAPVLSTGPVSLLAVGQTFVNLLQFYRWRTVYLVSDLDSPGVFNGLARQLDDLSGADSFNFTVFRRVIKARSLERSREPYGVLLDDFCKISRVMVFFGRANFVRRMLIDAWTRNMTNGEYVYLSWGSADARRHDKFGNFSWSYDDHHDEIARRAFGSLLVIQQLEPVRNERSLSALASLLAQLRQRVRKLFNISYTEREQPREEVVASYASIILLAQNLASTSIYRHDAPQLAQRFLNRTFSGEFDDIYFDGSGMRRRQTAVLHLSERAEQLEMFLLESTDGNSELQEVRNISRDWPGNSWPPRNEPLCGYNNERAVCQKLVLGSFIAELTVSCLGCVLLVGTFTGHRLLRIHRIQYETGWVLEHQHLRIRPILLTSACHLSSASANIHGEASVCDTHAEA</sequence>